<dbReference type="Proteomes" id="UP001167160">
    <property type="component" value="Unassembled WGS sequence"/>
</dbReference>
<evidence type="ECO:0000256" key="4">
    <source>
        <dbReference type="SAM" id="MobiDB-lite"/>
    </source>
</evidence>
<keyword evidence="8" id="KW-1185">Reference proteome</keyword>
<organism evidence="7 8">
    <name type="scientific">Streptomyces meridianus</name>
    <dbReference type="NCBI Taxonomy" id="2938945"/>
    <lineage>
        <taxon>Bacteria</taxon>
        <taxon>Bacillati</taxon>
        <taxon>Actinomycetota</taxon>
        <taxon>Actinomycetes</taxon>
        <taxon>Kitasatosporales</taxon>
        <taxon>Streptomycetaceae</taxon>
        <taxon>Streptomyces</taxon>
    </lineage>
</organism>
<reference evidence="7" key="1">
    <citation type="journal article" date="2023" name="Int. J. Syst. Evol. Microbiol.">
        <title>Streptomyces meridianus sp. nov. isolated from brackish water of the Tagus estuary in Alcochete, Portugal.</title>
        <authorList>
            <person name="Santos J.D.N."/>
            <person name="Klimek D."/>
            <person name="Calusinska M."/>
            <person name="Lobo Da Cunha A."/>
            <person name="Catita J."/>
            <person name="Goncalves H."/>
            <person name="Gonzalez I."/>
            <person name="Reyes F."/>
            <person name="Lage O.M."/>
        </authorList>
    </citation>
    <scope>NUCLEOTIDE SEQUENCE</scope>
    <source>
        <strain evidence="7">MTZ3.1</strain>
    </source>
</reference>
<dbReference type="Pfam" id="PF13365">
    <property type="entry name" value="Trypsin_2"/>
    <property type="match status" value="1"/>
</dbReference>
<name>A0ABT0X1L9_9ACTN</name>
<keyword evidence="5" id="KW-0812">Transmembrane</keyword>
<evidence type="ECO:0000256" key="5">
    <source>
        <dbReference type="SAM" id="Phobius"/>
    </source>
</evidence>
<comment type="similarity">
    <text evidence="1">Belongs to the peptidase S1C family.</text>
</comment>
<dbReference type="SMART" id="SM00228">
    <property type="entry name" value="PDZ"/>
    <property type="match status" value="1"/>
</dbReference>
<keyword evidence="5" id="KW-0472">Membrane</keyword>
<dbReference type="SUPFAM" id="SSF50156">
    <property type="entry name" value="PDZ domain-like"/>
    <property type="match status" value="1"/>
</dbReference>
<sequence length="443" mass="44357">MGETGDMAQEPTAVKSLYAPDTHGIPPYAEPGPRVPAPLGPRPEPAPKNGGSPSLAPQAPPEPATATAGRRAGPRHGRLLAGALIIALASGALGGGAAAYAERHGLHRVRLHRAPVDAGVAVTAPGSVGDVAERALPGVVTLHVSGGRRQTTGTGFVLDERGHILTSSHVLAPARAEDGGISVTFSGGEVVPAGIVGRDSGYDLAVIEVSGVSGLEPLALGDSDAVRVGDPVVAIGAPFDLANTVTSGIVSARERPVVAGGGPDDGSDVGYVDAIRTDAPVNPGNSGGPLMDARARVIGINSAMRAAGSATGANAGQGGSVGLGFAVPVNQGKRVAEELIATGEATHPVLGVTLDLDHAGDGARIATPRPGGPPAVTPGGPADRAGIRPRDVITRVDGVRVRTGEELIVRIRSHRPGERLTLTFRRGERGRTTAVMLGSARGG</sequence>
<dbReference type="EMBL" id="JAMQGM010000002">
    <property type="protein sequence ID" value="MCM2576195.1"/>
    <property type="molecule type" value="Genomic_DNA"/>
</dbReference>
<dbReference type="InterPro" id="IPR043504">
    <property type="entry name" value="Peptidase_S1_PA_chymotrypsin"/>
</dbReference>
<dbReference type="Gene3D" id="2.40.10.10">
    <property type="entry name" value="Trypsin-like serine proteases"/>
    <property type="match status" value="2"/>
</dbReference>
<keyword evidence="5" id="KW-1133">Transmembrane helix</keyword>
<dbReference type="InterPro" id="IPR041489">
    <property type="entry name" value="PDZ_6"/>
</dbReference>
<evidence type="ECO:0000313" key="8">
    <source>
        <dbReference type="Proteomes" id="UP001167160"/>
    </source>
</evidence>
<dbReference type="InterPro" id="IPR036034">
    <property type="entry name" value="PDZ_sf"/>
</dbReference>
<keyword evidence="3" id="KW-0378">Hydrolase</keyword>
<evidence type="ECO:0000313" key="7">
    <source>
        <dbReference type="EMBL" id="MCM2576195.1"/>
    </source>
</evidence>
<gene>
    <name evidence="7" type="ORF">M1E25_02305</name>
</gene>
<dbReference type="SUPFAM" id="SSF50494">
    <property type="entry name" value="Trypsin-like serine proteases"/>
    <property type="match status" value="1"/>
</dbReference>
<evidence type="ECO:0000256" key="3">
    <source>
        <dbReference type="ARBA" id="ARBA00022801"/>
    </source>
</evidence>
<dbReference type="InterPro" id="IPR001478">
    <property type="entry name" value="PDZ"/>
</dbReference>
<dbReference type="InterPro" id="IPR001940">
    <property type="entry name" value="Peptidase_S1C"/>
</dbReference>
<dbReference type="PROSITE" id="PS50106">
    <property type="entry name" value="PDZ"/>
    <property type="match status" value="1"/>
</dbReference>
<dbReference type="PANTHER" id="PTHR43343:SF3">
    <property type="entry name" value="PROTEASE DO-LIKE 8, CHLOROPLASTIC"/>
    <property type="match status" value="1"/>
</dbReference>
<feature type="region of interest" description="Disordered" evidence="4">
    <location>
        <begin position="365"/>
        <end position="387"/>
    </location>
</feature>
<feature type="region of interest" description="Disordered" evidence="4">
    <location>
        <begin position="1"/>
        <end position="72"/>
    </location>
</feature>
<feature type="domain" description="PDZ" evidence="6">
    <location>
        <begin position="339"/>
        <end position="426"/>
    </location>
</feature>
<keyword evidence="2" id="KW-0645">Protease</keyword>
<proteinExistence type="inferred from homology"/>
<protein>
    <submittedName>
        <fullName evidence="7">Trypsin-like peptidase domain-containing protein</fullName>
    </submittedName>
</protein>
<dbReference type="InterPro" id="IPR009003">
    <property type="entry name" value="Peptidase_S1_PA"/>
</dbReference>
<dbReference type="Pfam" id="PF17820">
    <property type="entry name" value="PDZ_6"/>
    <property type="match status" value="1"/>
</dbReference>
<dbReference type="PANTHER" id="PTHR43343">
    <property type="entry name" value="PEPTIDASE S12"/>
    <property type="match status" value="1"/>
</dbReference>
<evidence type="ECO:0000256" key="2">
    <source>
        <dbReference type="ARBA" id="ARBA00022670"/>
    </source>
</evidence>
<dbReference type="RefSeq" id="WP_251408632.1">
    <property type="nucleotide sequence ID" value="NZ_JAMQGM010000002.1"/>
</dbReference>
<evidence type="ECO:0000259" key="6">
    <source>
        <dbReference type="PROSITE" id="PS50106"/>
    </source>
</evidence>
<feature type="compositionally biased region" description="Pro residues" evidence="4">
    <location>
        <begin position="28"/>
        <end position="46"/>
    </location>
</feature>
<comment type="caution">
    <text evidence="7">The sequence shown here is derived from an EMBL/GenBank/DDBJ whole genome shotgun (WGS) entry which is preliminary data.</text>
</comment>
<dbReference type="InterPro" id="IPR051201">
    <property type="entry name" value="Chloro_Bact_Ser_Proteases"/>
</dbReference>
<accession>A0ABT0X1L9</accession>
<evidence type="ECO:0000256" key="1">
    <source>
        <dbReference type="ARBA" id="ARBA00010541"/>
    </source>
</evidence>
<feature type="transmembrane region" description="Helical" evidence="5">
    <location>
        <begin position="79"/>
        <end position="101"/>
    </location>
</feature>
<dbReference type="PRINTS" id="PR00834">
    <property type="entry name" value="PROTEASES2C"/>
</dbReference>
<dbReference type="Gene3D" id="2.30.42.10">
    <property type="match status" value="1"/>
</dbReference>